<dbReference type="InterPro" id="IPR050559">
    <property type="entry name" value="P-Pant_transferase_sf"/>
</dbReference>
<evidence type="ECO:0000259" key="3">
    <source>
        <dbReference type="Pfam" id="PF01648"/>
    </source>
</evidence>
<gene>
    <name evidence="4" type="ORF">J6I44_06055</name>
</gene>
<dbReference type="InterPro" id="IPR008278">
    <property type="entry name" value="4-PPantetheinyl_Trfase_dom"/>
</dbReference>
<evidence type="ECO:0000313" key="4">
    <source>
        <dbReference type="EMBL" id="MCW9706407.1"/>
    </source>
</evidence>
<keyword evidence="5" id="KW-1185">Reference proteome</keyword>
<dbReference type="SUPFAM" id="SSF56214">
    <property type="entry name" value="4'-phosphopantetheinyl transferase"/>
    <property type="match status" value="2"/>
</dbReference>
<evidence type="ECO:0000256" key="2">
    <source>
        <dbReference type="ARBA" id="ARBA00022679"/>
    </source>
</evidence>
<sequence length="210" mass="24073">MNTALSAVIDSLPFAGNFALKRILALSPKIVAELNEKESSELATFTNDERRREFVTSRLLLKQLADEWDLDTANFVVAKNELGNPFAEVGDDRYEISIAHTKEEVFCGLTRTEPIGVDLEPMNRDVSGRLRTRILHPTEKEEELEVSTIQLWTIKEAYIKLRGEGLRLNMNDVYVQSQQDHFLVKLDDDKKAKICSFSYQDNWLSIAFYL</sequence>
<proteinExistence type="inferred from homology"/>
<feature type="domain" description="4'-phosphopantetheinyl transferase" evidence="3">
    <location>
        <begin position="114"/>
        <end position="193"/>
    </location>
</feature>
<accession>A0ABT3PKH9</accession>
<dbReference type="Gene3D" id="3.90.470.20">
    <property type="entry name" value="4'-phosphopantetheinyl transferase domain"/>
    <property type="match status" value="2"/>
</dbReference>
<dbReference type="PANTHER" id="PTHR12215:SF10">
    <property type="entry name" value="L-AMINOADIPATE-SEMIALDEHYDE DEHYDROGENASE-PHOSPHOPANTETHEINYL TRANSFERASE"/>
    <property type="match status" value="1"/>
</dbReference>
<protein>
    <submittedName>
        <fullName evidence="4">4'-phosphopantetheinyl transferase superfamily protein</fullName>
    </submittedName>
</protein>
<organism evidence="4 5">
    <name type="scientific">Fodinibius salsisoli</name>
    <dbReference type="NCBI Taxonomy" id="2820877"/>
    <lineage>
        <taxon>Bacteria</taxon>
        <taxon>Pseudomonadati</taxon>
        <taxon>Balneolota</taxon>
        <taxon>Balneolia</taxon>
        <taxon>Balneolales</taxon>
        <taxon>Balneolaceae</taxon>
        <taxon>Fodinibius</taxon>
    </lineage>
</organism>
<name>A0ABT3PKH9_9BACT</name>
<dbReference type="InterPro" id="IPR037143">
    <property type="entry name" value="4-PPantetheinyl_Trfase_dom_sf"/>
</dbReference>
<dbReference type="Pfam" id="PF01648">
    <property type="entry name" value="ACPS"/>
    <property type="match status" value="1"/>
</dbReference>
<keyword evidence="2 4" id="KW-0808">Transferase</keyword>
<reference evidence="4 5" key="1">
    <citation type="submission" date="2021-03" db="EMBL/GenBank/DDBJ databases">
        <title>Aliifodinibius sp. nov., a new bacterium isolated from saline soil.</title>
        <authorList>
            <person name="Galisteo C."/>
            <person name="De La Haba R."/>
            <person name="Sanchez-Porro C."/>
            <person name="Ventosa A."/>
        </authorList>
    </citation>
    <scope>NUCLEOTIDE SEQUENCE [LARGE SCALE GENOMIC DNA]</scope>
    <source>
        <strain evidence="4 5">1BSP15-2V2</strain>
    </source>
</reference>
<evidence type="ECO:0000313" key="5">
    <source>
        <dbReference type="Proteomes" id="UP001207918"/>
    </source>
</evidence>
<dbReference type="PANTHER" id="PTHR12215">
    <property type="entry name" value="PHOSPHOPANTETHEINE TRANSFERASE"/>
    <property type="match status" value="1"/>
</dbReference>
<comment type="similarity">
    <text evidence="1">Belongs to the P-Pant transferase superfamily. Gsp/Sfp/HetI/AcpT family.</text>
</comment>
<dbReference type="GO" id="GO:0016740">
    <property type="term" value="F:transferase activity"/>
    <property type="evidence" value="ECO:0007669"/>
    <property type="project" value="UniProtKB-KW"/>
</dbReference>
<evidence type="ECO:0000256" key="1">
    <source>
        <dbReference type="ARBA" id="ARBA00010990"/>
    </source>
</evidence>
<dbReference type="RefSeq" id="WP_265765113.1">
    <property type="nucleotide sequence ID" value="NZ_JAGGJA010000003.1"/>
</dbReference>
<dbReference type="EMBL" id="JAGGJA010000003">
    <property type="protein sequence ID" value="MCW9706407.1"/>
    <property type="molecule type" value="Genomic_DNA"/>
</dbReference>
<comment type="caution">
    <text evidence="4">The sequence shown here is derived from an EMBL/GenBank/DDBJ whole genome shotgun (WGS) entry which is preliminary data.</text>
</comment>
<dbReference type="Proteomes" id="UP001207918">
    <property type="component" value="Unassembled WGS sequence"/>
</dbReference>